<evidence type="ECO:0000256" key="2">
    <source>
        <dbReference type="SAM" id="Phobius"/>
    </source>
</evidence>
<feature type="transmembrane region" description="Helical" evidence="2">
    <location>
        <begin position="58"/>
        <end position="77"/>
    </location>
</feature>
<organism evidence="4 5">
    <name type="scientific">Papiliotrema laurentii</name>
    <name type="common">Cryptococcus laurentii</name>
    <dbReference type="NCBI Taxonomy" id="5418"/>
    <lineage>
        <taxon>Eukaryota</taxon>
        <taxon>Fungi</taxon>
        <taxon>Dikarya</taxon>
        <taxon>Basidiomycota</taxon>
        <taxon>Agaricomycotina</taxon>
        <taxon>Tremellomycetes</taxon>
        <taxon>Tremellales</taxon>
        <taxon>Rhynchogastremaceae</taxon>
        <taxon>Papiliotrema</taxon>
    </lineage>
</organism>
<accession>A0AAD9FQE5</accession>
<protein>
    <recommendedName>
        <fullName evidence="3">DUF1746 domain-containing protein</fullName>
    </recommendedName>
</protein>
<evidence type="ECO:0000256" key="1">
    <source>
        <dbReference type="SAM" id="MobiDB-lite"/>
    </source>
</evidence>
<dbReference type="Proteomes" id="UP001182556">
    <property type="component" value="Unassembled WGS sequence"/>
</dbReference>
<dbReference type="Pfam" id="PF08508">
    <property type="entry name" value="DUF1746"/>
    <property type="match status" value="1"/>
</dbReference>
<dbReference type="EMBL" id="JAODAN010000008">
    <property type="protein sequence ID" value="KAK1922617.1"/>
    <property type="molecule type" value="Genomic_DNA"/>
</dbReference>
<dbReference type="AlphaFoldDB" id="A0AAD9FQE5"/>
<feature type="compositionally biased region" description="Acidic residues" evidence="1">
    <location>
        <begin position="291"/>
        <end position="305"/>
    </location>
</feature>
<feature type="region of interest" description="Disordered" evidence="1">
    <location>
        <begin position="242"/>
        <end position="343"/>
    </location>
</feature>
<comment type="caution">
    <text evidence="4">The sequence shown here is derived from an EMBL/GenBank/DDBJ whole genome shotgun (WGS) entry which is preliminary data.</text>
</comment>
<feature type="compositionally biased region" description="Low complexity" evidence="1">
    <location>
        <begin position="250"/>
        <end position="283"/>
    </location>
</feature>
<name>A0AAD9FQE5_PAPLA</name>
<keyword evidence="2" id="KW-0472">Membrane</keyword>
<keyword evidence="5" id="KW-1185">Reference proteome</keyword>
<sequence>MVYTPQRRHAVASISSAIQALAVMEQFYTPNILVLLSRLLIQAQVSVAPYVHPTRSLVTFFFMLSTINAAAMFLHLLDFWSGMNGGKGIVLDFVGQTYPASLTRIILMDLLIYLLQITSLTVSYITNHSSNIPRSSAFPYDDLLLPSTDDLLPEEALDTAESDMESGLRWRKGKGKVSAEDEENALWLDDEDTLRGTRSSSTSALLGGDNVRSRRREPPLIFSLSLPHLLNLIFRLPAPSPGSRMTAGGTPLASPSPTPTSEVPSSALPSRSPRSPRTATSPRSPRRQGGDDDSETEGEDDDVEEGGTRGTGSRRSRRGAAGLMPDVGRIPGDYWVGIPTSDR</sequence>
<gene>
    <name evidence="4" type="ORF">DB88DRAFT_495729</name>
</gene>
<keyword evidence="2" id="KW-1133">Transmembrane helix</keyword>
<feature type="domain" description="DUF1746" evidence="3">
    <location>
        <begin position="31"/>
        <end position="117"/>
    </location>
</feature>
<proteinExistence type="predicted"/>
<feature type="transmembrane region" description="Helical" evidence="2">
    <location>
        <begin position="105"/>
        <end position="125"/>
    </location>
</feature>
<keyword evidence="2" id="KW-0812">Transmembrane</keyword>
<evidence type="ECO:0000313" key="5">
    <source>
        <dbReference type="Proteomes" id="UP001182556"/>
    </source>
</evidence>
<evidence type="ECO:0000259" key="3">
    <source>
        <dbReference type="Pfam" id="PF08508"/>
    </source>
</evidence>
<reference evidence="4" key="1">
    <citation type="submission" date="2023-02" db="EMBL/GenBank/DDBJ databases">
        <title>Identification and recombinant expression of a fungal hydrolase from Papiliotrema laurentii that hydrolyzes apple cutin and clears colloidal polyester polyurethane.</title>
        <authorList>
            <consortium name="DOE Joint Genome Institute"/>
            <person name="Roman V.A."/>
            <person name="Bojanowski C."/>
            <person name="Crable B.R."/>
            <person name="Wagner D.N."/>
            <person name="Hung C.S."/>
            <person name="Nadeau L.J."/>
            <person name="Schratz L."/>
            <person name="Haridas S."/>
            <person name="Pangilinan J."/>
            <person name="Lipzen A."/>
            <person name="Na H."/>
            <person name="Yan M."/>
            <person name="Ng V."/>
            <person name="Grigoriev I.V."/>
            <person name="Spatafora J.W."/>
            <person name="Barlow D."/>
            <person name="Biffinger J."/>
            <person name="Kelley-Loughnane N."/>
            <person name="Varaljay V.A."/>
            <person name="Crookes-Goodson W.J."/>
        </authorList>
    </citation>
    <scope>NUCLEOTIDE SEQUENCE</scope>
    <source>
        <strain evidence="4">5307AH</strain>
    </source>
</reference>
<evidence type="ECO:0000313" key="4">
    <source>
        <dbReference type="EMBL" id="KAK1922617.1"/>
    </source>
</evidence>
<dbReference type="InterPro" id="IPR013715">
    <property type="entry name" value="DUF1746"/>
</dbReference>